<reference evidence="8 9" key="1">
    <citation type="journal article" date="2023" name="Microbiol. Spectr.">
        <title>Symbiosis of Carpenter Bees with Uncharacterized Lactic Acid Bacteria Showing NAD Auxotrophy.</title>
        <authorList>
            <person name="Kawasaki S."/>
            <person name="Ozawa K."/>
            <person name="Mori T."/>
            <person name="Yamamoto A."/>
            <person name="Ito M."/>
            <person name="Ohkuma M."/>
            <person name="Sakamoto M."/>
            <person name="Matsutani M."/>
        </authorList>
    </citation>
    <scope>NUCLEOTIDE SEQUENCE [LARGE SCALE GENOMIC DNA]</scope>
    <source>
        <strain evidence="8 9">KimC2</strain>
    </source>
</reference>
<feature type="domain" description="HD" evidence="7">
    <location>
        <begin position="21"/>
        <end position="135"/>
    </location>
</feature>
<keyword evidence="4" id="KW-0378">Hydrolase</keyword>
<dbReference type="AlphaFoldDB" id="A0AAU9CQL4"/>
<dbReference type="InterPro" id="IPR005249">
    <property type="entry name" value="YqeK"/>
</dbReference>
<evidence type="ECO:0000259" key="7">
    <source>
        <dbReference type="PROSITE" id="PS51831"/>
    </source>
</evidence>
<evidence type="ECO:0000256" key="5">
    <source>
        <dbReference type="ARBA" id="ARBA00023004"/>
    </source>
</evidence>
<evidence type="ECO:0000256" key="2">
    <source>
        <dbReference type="ARBA" id="ARBA00022723"/>
    </source>
</evidence>
<dbReference type="Gene3D" id="1.10.3210.10">
    <property type="entry name" value="Hypothetical protein af1432"/>
    <property type="match status" value="1"/>
</dbReference>
<dbReference type="EC" id="3.6.1.41" evidence="1"/>
<gene>
    <name evidence="8" type="ORF">KIMC2_07890</name>
</gene>
<dbReference type="InterPro" id="IPR003607">
    <property type="entry name" value="HD/PDEase_dom"/>
</dbReference>
<keyword evidence="3" id="KW-0547">Nucleotide-binding</keyword>
<evidence type="ECO:0000256" key="4">
    <source>
        <dbReference type="ARBA" id="ARBA00022801"/>
    </source>
</evidence>
<dbReference type="PANTHER" id="PTHR35795:SF1">
    <property type="entry name" value="BIS(5'-NUCLEOSYL)-TETRAPHOSPHATASE, SYMMETRICAL"/>
    <property type="match status" value="1"/>
</dbReference>
<keyword evidence="5" id="KW-0408">Iron</keyword>
<dbReference type="GO" id="GO:0000166">
    <property type="term" value="F:nucleotide binding"/>
    <property type="evidence" value="ECO:0007669"/>
    <property type="project" value="UniProtKB-KW"/>
</dbReference>
<dbReference type="InterPro" id="IPR006675">
    <property type="entry name" value="HDIG_dom"/>
</dbReference>
<evidence type="ECO:0000313" key="9">
    <source>
        <dbReference type="Proteomes" id="UP001321804"/>
    </source>
</evidence>
<dbReference type="SMART" id="SM00471">
    <property type="entry name" value="HDc"/>
    <property type="match status" value="1"/>
</dbReference>
<dbReference type="EMBL" id="AP026801">
    <property type="protein sequence ID" value="BDR56227.1"/>
    <property type="molecule type" value="Genomic_DNA"/>
</dbReference>
<dbReference type="RefSeq" id="WP_317698113.1">
    <property type="nucleotide sequence ID" value="NZ_AP026801.1"/>
</dbReference>
<dbReference type="GO" id="GO:0046872">
    <property type="term" value="F:metal ion binding"/>
    <property type="evidence" value="ECO:0007669"/>
    <property type="project" value="UniProtKB-KW"/>
</dbReference>
<evidence type="ECO:0000256" key="6">
    <source>
        <dbReference type="ARBA" id="ARBA00049417"/>
    </source>
</evidence>
<evidence type="ECO:0000313" key="8">
    <source>
        <dbReference type="EMBL" id="BDR56227.1"/>
    </source>
</evidence>
<name>A0AAU9CQL4_9LACO</name>
<evidence type="ECO:0000256" key="3">
    <source>
        <dbReference type="ARBA" id="ARBA00022741"/>
    </source>
</evidence>
<keyword evidence="9" id="KW-1185">Reference proteome</keyword>
<dbReference type="PROSITE" id="PS51831">
    <property type="entry name" value="HD"/>
    <property type="match status" value="1"/>
</dbReference>
<dbReference type="KEGG" id="xak:KIMC2_07890"/>
<organism evidence="8 9">
    <name type="scientific">Xylocopilactobacillus apis</name>
    <dbReference type="NCBI Taxonomy" id="2932183"/>
    <lineage>
        <taxon>Bacteria</taxon>
        <taxon>Bacillati</taxon>
        <taxon>Bacillota</taxon>
        <taxon>Bacilli</taxon>
        <taxon>Lactobacillales</taxon>
        <taxon>Lactobacillaceae</taxon>
        <taxon>Xylocopilactobacillus</taxon>
    </lineage>
</organism>
<dbReference type="InterPro" id="IPR051094">
    <property type="entry name" value="Diverse_Catalytic_Enzymes"/>
</dbReference>
<dbReference type="GO" id="GO:0008803">
    <property type="term" value="F:bis(5'-nucleosyl)-tetraphosphatase (symmetrical) activity"/>
    <property type="evidence" value="ECO:0007669"/>
    <property type="project" value="UniProtKB-EC"/>
</dbReference>
<comment type="catalytic activity">
    <reaction evidence="6">
        <text>P(1),P(4)-bis(5'-adenosyl) tetraphosphate + H2O = 2 ADP + 2 H(+)</text>
        <dbReference type="Rhea" id="RHEA:24252"/>
        <dbReference type="ChEBI" id="CHEBI:15377"/>
        <dbReference type="ChEBI" id="CHEBI:15378"/>
        <dbReference type="ChEBI" id="CHEBI:58141"/>
        <dbReference type="ChEBI" id="CHEBI:456216"/>
        <dbReference type="EC" id="3.6.1.41"/>
    </reaction>
</comment>
<dbReference type="NCBIfam" id="TIGR00488">
    <property type="entry name" value="bis(5'-nucleosyl)-tetraphosphatase (symmetrical) YqeK"/>
    <property type="match status" value="1"/>
</dbReference>
<dbReference type="SUPFAM" id="SSF109604">
    <property type="entry name" value="HD-domain/PDEase-like"/>
    <property type="match status" value="1"/>
</dbReference>
<protein>
    <recommendedName>
        <fullName evidence="1">bis(5'-nucleosyl)-tetraphosphatase (symmetrical)</fullName>
        <ecNumber evidence="1">3.6.1.41</ecNumber>
    </recommendedName>
</protein>
<proteinExistence type="predicted"/>
<dbReference type="InterPro" id="IPR006674">
    <property type="entry name" value="HD_domain"/>
</dbReference>
<evidence type="ECO:0000256" key="1">
    <source>
        <dbReference type="ARBA" id="ARBA00012506"/>
    </source>
</evidence>
<accession>A0AAU9CQL4</accession>
<dbReference type="NCBIfam" id="TIGR00277">
    <property type="entry name" value="HDIG"/>
    <property type="match status" value="1"/>
</dbReference>
<sequence length="204" mass="23848">MASDWFNYFKEIEKNKLSEHRYQHCISVSSTAESLAEKYGVDSKKAKLAGLLHDLYKQTDDQMFIDLIHSGHYDLSLLKYGNGVWHGFLGADLLKNEYHFYDEEILNSIRYHTISNPQMDNLAKVIFVADYIEPNRNFEEAALARMIAKEDLDAAVLFEIEKTVHYLMEKSSLIHPAMLLTYNTLYTNNLKYHELIEKAEENWK</sequence>
<keyword evidence="2" id="KW-0479">Metal-binding</keyword>
<dbReference type="Proteomes" id="UP001321804">
    <property type="component" value="Chromosome"/>
</dbReference>
<dbReference type="CDD" id="cd00077">
    <property type="entry name" value="HDc"/>
    <property type="match status" value="1"/>
</dbReference>
<dbReference type="Pfam" id="PF01966">
    <property type="entry name" value="HD"/>
    <property type="match status" value="1"/>
</dbReference>
<dbReference type="PANTHER" id="PTHR35795">
    <property type="entry name" value="SLR1885 PROTEIN"/>
    <property type="match status" value="1"/>
</dbReference>